<feature type="signal peptide" evidence="2">
    <location>
        <begin position="1"/>
        <end position="21"/>
    </location>
</feature>
<evidence type="ECO:0000313" key="3">
    <source>
        <dbReference type="EMBL" id="MDQ0253862.1"/>
    </source>
</evidence>
<dbReference type="RefSeq" id="WP_307323051.1">
    <property type="nucleotide sequence ID" value="NZ_JAUSUG010000003.1"/>
</dbReference>
<feature type="region of interest" description="Disordered" evidence="1">
    <location>
        <begin position="24"/>
        <end position="52"/>
    </location>
</feature>
<sequence>MKRFILSCLALSLLASCGGQEDLTDPTLEEQGGVQGQGASQGQNFDNGDFADYDQHSATEIANHLANLATEIPDVNRATAIVIGPYAVVGIDVEGDIDQAEVGSIKYQVAVALAEDPYGASAAVTADPDITNRIEEMRVEMGQGRPLGAIMDELAGIVGRIMPIVPGYEHIPRETPGEEDPTDTNNERLDPDQQDELEDIQDEQSHGRMNNGNRNNQN</sequence>
<keyword evidence="4" id="KW-1185">Reference proteome</keyword>
<feature type="compositionally biased region" description="Low complexity" evidence="1">
    <location>
        <begin position="207"/>
        <end position="218"/>
    </location>
</feature>
<feature type="chain" id="PRO_5045290835" evidence="2">
    <location>
        <begin position="22"/>
        <end position="218"/>
    </location>
</feature>
<evidence type="ECO:0000256" key="2">
    <source>
        <dbReference type="SAM" id="SignalP"/>
    </source>
</evidence>
<reference evidence="3 4" key="1">
    <citation type="submission" date="2023-07" db="EMBL/GenBank/DDBJ databases">
        <title>Genomic Encyclopedia of Type Strains, Phase IV (KMG-IV): sequencing the most valuable type-strain genomes for metagenomic binning, comparative biology and taxonomic classification.</title>
        <authorList>
            <person name="Goeker M."/>
        </authorList>
    </citation>
    <scope>NUCLEOTIDE SEQUENCE [LARGE SCALE GENOMIC DNA]</scope>
    <source>
        <strain evidence="3 4">DSM 9768</strain>
    </source>
</reference>
<dbReference type="PROSITE" id="PS51257">
    <property type="entry name" value="PROKAR_LIPOPROTEIN"/>
    <property type="match status" value="1"/>
</dbReference>
<keyword evidence="3" id="KW-0449">Lipoprotein</keyword>
<keyword evidence="2" id="KW-0732">Signal</keyword>
<dbReference type="Pfam" id="PF09580">
    <property type="entry name" value="Spore_YhcN_YlaJ"/>
    <property type="match status" value="1"/>
</dbReference>
<dbReference type="InterPro" id="IPR014247">
    <property type="entry name" value="Spore_lipoprot_YhcN/YlaJ"/>
</dbReference>
<accession>A0ABT9ZRJ6</accession>
<comment type="caution">
    <text evidence="3">The sequence shown here is derived from an EMBL/GenBank/DDBJ whole genome shotgun (WGS) entry which is preliminary data.</text>
</comment>
<gene>
    <name evidence="3" type="ORF">J2S74_001234</name>
</gene>
<proteinExistence type="predicted"/>
<organism evidence="3 4">
    <name type="scientific">Evansella vedderi</name>
    <dbReference type="NCBI Taxonomy" id="38282"/>
    <lineage>
        <taxon>Bacteria</taxon>
        <taxon>Bacillati</taxon>
        <taxon>Bacillota</taxon>
        <taxon>Bacilli</taxon>
        <taxon>Bacillales</taxon>
        <taxon>Bacillaceae</taxon>
        <taxon>Evansella</taxon>
    </lineage>
</organism>
<evidence type="ECO:0000256" key="1">
    <source>
        <dbReference type="SAM" id="MobiDB-lite"/>
    </source>
</evidence>
<feature type="compositionally biased region" description="Acidic residues" evidence="1">
    <location>
        <begin position="192"/>
        <end position="202"/>
    </location>
</feature>
<dbReference type="Proteomes" id="UP001230005">
    <property type="component" value="Unassembled WGS sequence"/>
</dbReference>
<name>A0ABT9ZRJ6_9BACI</name>
<dbReference type="EMBL" id="JAUSUG010000003">
    <property type="protein sequence ID" value="MDQ0253862.1"/>
    <property type="molecule type" value="Genomic_DNA"/>
</dbReference>
<dbReference type="InterPro" id="IPR019076">
    <property type="entry name" value="Spore_lipoprot_YhcN/YlaJ-like"/>
</dbReference>
<dbReference type="NCBIfam" id="TIGR02898">
    <property type="entry name" value="spore_YhcN_YlaJ"/>
    <property type="match status" value="1"/>
</dbReference>
<protein>
    <submittedName>
        <fullName evidence="3">YhcN/YlaJ family sporulation lipoprotein</fullName>
    </submittedName>
</protein>
<evidence type="ECO:0000313" key="4">
    <source>
        <dbReference type="Proteomes" id="UP001230005"/>
    </source>
</evidence>
<feature type="region of interest" description="Disordered" evidence="1">
    <location>
        <begin position="168"/>
        <end position="218"/>
    </location>
</feature>